<accession>A0A140HQP2</accession>
<reference evidence="3" key="2">
    <citation type="submission" date="2018-10" db="EMBL/GenBank/DDBJ databases">
        <title>The genome sequence and analysis of 3 newly sequenced Lymantria dispar multinucleocapsid nucleopolyhedrovirus strains: H2, J2 and T3 strain.</title>
        <authorList>
            <person name="Gencer D."/>
            <person name="Inan C."/>
            <person name="Nalcacioglu R."/>
            <person name="Yin F."/>
            <person name="Zhu Z."/>
            <person name="Wang J."/>
            <person name="Hu Z."/>
            <person name="Arif B."/>
            <person name="Demirbag Z."/>
            <person name="Demir I."/>
        </authorList>
    </citation>
    <scope>NUCLEOTIDE SEQUENCE</scope>
    <source>
        <strain evidence="3">J2</strain>
    </source>
</reference>
<dbReference type="EMBL" id="MK089451">
    <property type="protein sequence ID" value="QDE14872.1"/>
    <property type="molecule type" value="Genomic_DNA"/>
</dbReference>
<dbReference type="SUPFAM" id="SSF57625">
    <property type="entry name" value="Invertebrate chitin-binding proteins"/>
    <property type="match status" value="1"/>
</dbReference>
<dbReference type="EMBL" id="KT626571">
    <property type="protein sequence ID" value="AMO27689.1"/>
    <property type="molecule type" value="Genomic_DNA"/>
</dbReference>
<reference evidence="2" key="1">
    <citation type="submission" date="2015-08" db="EMBL/GenBank/DDBJ databases">
        <title>Geographic isolates of Lymantria dispar multiple nucleopolyhedrovirus: Genomic analysis and biological activity against different host strains of Lymantria dispar.</title>
        <authorList>
            <person name="Harrison R.L."/>
            <person name="Rowley D.L."/>
            <person name="Keena M.A."/>
        </authorList>
    </citation>
    <scope>NUCLEOTIDE SEQUENCE</scope>
    <source>
        <strain evidence="2">3041</strain>
    </source>
</reference>
<dbReference type="InterPro" id="IPR002557">
    <property type="entry name" value="Chitin-bd_dom"/>
</dbReference>
<dbReference type="SMART" id="SM00494">
    <property type="entry name" value="ChtBD2"/>
    <property type="match status" value="1"/>
</dbReference>
<dbReference type="InterPro" id="IPR036508">
    <property type="entry name" value="Chitin-bd_dom_sf"/>
</dbReference>
<evidence type="ECO:0000259" key="1">
    <source>
        <dbReference type="SMART" id="SM00494"/>
    </source>
</evidence>
<organism evidence="2">
    <name type="scientific">Lymantria dispar multicapsid nuclear polyhedrosis virus</name>
    <name type="common">LdMNPV</name>
    <dbReference type="NCBI Taxonomy" id="10449"/>
    <lineage>
        <taxon>Viruses</taxon>
        <taxon>Viruses incertae sedis</taxon>
        <taxon>Naldaviricetes</taxon>
        <taxon>Lefavirales</taxon>
        <taxon>Baculoviridae</taxon>
        <taxon>Alphabaculovirus</taxon>
        <taxon>Alphabaculovirus lydisparis</taxon>
    </lineage>
</organism>
<sequence>MWLLLAFFIVVKLLVFHKMQKLQLNTHLKQLCPAGYHGLVEDPFDCNAYHVCPQTSQCFCGADEQFDLGAQSCVPASTPGGCVDRRVRALLL</sequence>
<proteinExistence type="predicted"/>
<evidence type="ECO:0000313" key="2">
    <source>
        <dbReference type="EMBL" id="AMO27689.1"/>
    </source>
</evidence>
<protein>
    <submittedName>
        <fullName evidence="3">Ac145</fullName>
    </submittedName>
    <submittedName>
        <fullName evidence="2">ChtB1</fullName>
    </submittedName>
</protein>
<evidence type="ECO:0000313" key="3">
    <source>
        <dbReference type="EMBL" id="QDE14872.1"/>
    </source>
</evidence>
<dbReference type="GO" id="GO:0008061">
    <property type="term" value="F:chitin binding"/>
    <property type="evidence" value="ECO:0007669"/>
    <property type="project" value="InterPro"/>
</dbReference>
<name>A0A140HQP2_NPVLD</name>
<gene>
    <name evidence="3" type="ORF">LdMNPV-J2_00016</name>
</gene>
<dbReference type="GO" id="GO:0005576">
    <property type="term" value="C:extracellular region"/>
    <property type="evidence" value="ECO:0007669"/>
    <property type="project" value="InterPro"/>
</dbReference>
<organismHost>
    <name type="scientific">Lepidoptera</name>
    <name type="common">moths &amp; butterflies</name>
    <dbReference type="NCBI Taxonomy" id="7088"/>
</organismHost>
<feature type="domain" description="Chitin-binding type-2" evidence="1">
    <location>
        <begin position="30"/>
        <end position="84"/>
    </location>
</feature>